<dbReference type="PROSITE" id="PS50042">
    <property type="entry name" value="CNMP_BINDING_3"/>
    <property type="match status" value="1"/>
</dbReference>
<organism evidence="6 7">
    <name type="scientific">Chryseobacterium kimseyorum</name>
    <dbReference type="NCBI Taxonomy" id="2984028"/>
    <lineage>
        <taxon>Bacteria</taxon>
        <taxon>Pseudomonadati</taxon>
        <taxon>Bacteroidota</taxon>
        <taxon>Flavobacteriia</taxon>
        <taxon>Flavobacteriales</taxon>
        <taxon>Weeksellaceae</taxon>
        <taxon>Chryseobacterium group</taxon>
        <taxon>Chryseobacterium</taxon>
    </lineage>
</organism>
<evidence type="ECO:0000313" key="7">
    <source>
        <dbReference type="Proteomes" id="UP001163731"/>
    </source>
</evidence>
<dbReference type="InterPro" id="IPR050397">
    <property type="entry name" value="Env_Response_Regulators"/>
</dbReference>
<dbReference type="PRINTS" id="PR00034">
    <property type="entry name" value="HTHCRP"/>
</dbReference>
<dbReference type="InterPro" id="IPR012318">
    <property type="entry name" value="HTH_CRP"/>
</dbReference>
<dbReference type="Proteomes" id="UP001163731">
    <property type="component" value="Unassembled WGS sequence"/>
</dbReference>
<dbReference type="SUPFAM" id="SSF51206">
    <property type="entry name" value="cAMP-binding domain-like"/>
    <property type="match status" value="1"/>
</dbReference>
<dbReference type="PANTHER" id="PTHR24567:SF28">
    <property type="entry name" value="LISTERIOLYSIN REGULATORY PROTEIN"/>
    <property type="match status" value="1"/>
</dbReference>
<reference evidence="6" key="1">
    <citation type="submission" date="2022-10" db="EMBL/GenBank/DDBJ databases">
        <title>Chryseobacterium babae sp. nov. isolated from the gut of the beetle Oryctes rhinoceros, and Chryseobacterium kimseyorum sp. nov., isolated from a stick insect rearing cage.</title>
        <authorList>
            <person name="Shelomi M."/>
            <person name="Han C.-J."/>
            <person name="Chen W.-M."/>
            <person name="Chen H.-K."/>
            <person name="Liaw S.-J."/>
            <person name="Muhle E."/>
            <person name="Clermont D."/>
        </authorList>
    </citation>
    <scope>NUCLEOTIDE SEQUENCE</scope>
    <source>
        <strain evidence="6">09-1422</strain>
    </source>
</reference>
<protein>
    <submittedName>
        <fullName evidence="6">Crp/Fnr family transcriptional regulator</fullName>
    </submittedName>
</protein>
<sequence>MSLPQELLQTIGATEENYNPGDYIFHENSSPQFYYQIVTGEVKLSNHNSDGKEFIQNILSCEDALGESMLFTEKGYPTNAIALTRCTIIKVAKITLLNYLANKPELYLNICNSLAERLNQKFLLMQKISSPNAAERLKEVIEVMKKEQNHNNVQPFTFEVPVTRQQLASLTGLCLETTIRTIKKMERENILRIRNRKIII</sequence>
<dbReference type="PROSITE" id="PS51063">
    <property type="entry name" value="HTH_CRP_2"/>
    <property type="match status" value="1"/>
</dbReference>
<name>A0ABT3I2H7_9FLAO</name>
<dbReference type="InterPro" id="IPR014710">
    <property type="entry name" value="RmlC-like_jellyroll"/>
</dbReference>
<dbReference type="Gene3D" id="2.60.120.10">
    <property type="entry name" value="Jelly Rolls"/>
    <property type="match status" value="1"/>
</dbReference>
<dbReference type="PANTHER" id="PTHR24567">
    <property type="entry name" value="CRP FAMILY TRANSCRIPTIONAL REGULATORY PROTEIN"/>
    <property type="match status" value="1"/>
</dbReference>
<feature type="domain" description="HTH crp-type" evidence="5">
    <location>
        <begin position="129"/>
        <end position="200"/>
    </location>
</feature>
<dbReference type="InterPro" id="IPR000595">
    <property type="entry name" value="cNMP-bd_dom"/>
</dbReference>
<evidence type="ECO:0000259" key="4">
    <source>
        <dbReference type="PROSITE" id="PS50042"/>
    </source>
</evidence>
<feature type="domain" description="Cyclic nucleotide-binding" evidence="4">
    <location>
        <begin position="15"/>
        <end position="117"/>
    </location>
</feature>
<comment type="caution">
    <text evidence="6">The sequence shown here is derived from an EMBL/GenBank/DDBJ whole genome shotgun (WGS) entry which is preliminary data.</text>
</comment>
<gene>
    <name evidence="6" type="ORF">OMO38_17220</name>
</gene>
<dbReference type="EMBL" id="JAPDHW010000016">
    <property type="protein sequence ID" value="MCW3170272.1"/>
    <property type="molecule type" value="Genomic_DNA"/>
</dbReference>
<dbReference type="Pfam" id="PF13545">
    <property type="entry name" value="HTH_Crp_2"/>
    <property type="match status" value="1"/>
</dbReference>
<dbReference type="SMART" id="SM00100">
    <property type="entry name" value="cNMP"/>
    <property type="match status" value="1"/>
</dbReference>
<dbReference type="SMART" id="SM00419">
    <property type="entry name" value="HTH_CRP"/>
    <property type="match status" value="1"/>
</dbReference>
<keyword evidence="2" id="KW-0238">DNA-binding</keyword>
<evidence type="ECO:0000256" key="1">
    <source>
        <dbReference type="ARBA" id="ARBA00023015"/>
    </source>
</evidence>
<evidence type="ECO:0000259" key="5">
    <source>
        <dbReference type="PROSITE" id="PS51063"/>
    </source>
</evidence>
<dbReference type="RefSeq" id="WP_264751426.1">
    <property type="nucleotide sequence ID" value="NZ_JAPDHW010000016.1"/>
</dbReference>
<evidence type="ECO:0000256" key="3">
    <source>
        <dbReference type="ARBA" id="ARBA00023163"/>
    </source>
</evidence>
<dbReference type="CDD" id="cd00038">
    <property type="entry name" value="CAP_ED"/>
    <property type="match status" value="1"/>
</dbReference>
<keyword evidence="1" id="KW-0805">Transcription regulation</keyword>
<dbReference type="InterPro" id="IPR018490">
    <property type="entry name" value="cNMP-bd_dom_sf"/>
</dbReference>
<dbReference type="SUPFAM" id="SSF46785">
    <property type="entry name" value="Winged helix' DNA-binding domain"/>
    <property type="match status" value="1"/>
</dbReference>
<keyword evidence="7" id="KW-1185">Reference proteome</keyword>
<dbReference type="Pfam" id="PF00027">
    <property type="entry name" value="cNMP_binding"/>
    <property type="match status" value="1"/>
</dbReference>
<accession>A0ABT3I2H7</accession>
<keyword evidence="3" id="KW-0804">Transcription</keyword>
<proteinExistence type="predicted"/>
<evidence type="ECO:0000313" key="6">
    <source>
        <dbReference type="EMBL" id="MCW3170272.1"/>
    </source>
</evidence>
<evidence type="ECO:0000256" key="2">
    <source>
        <dbReference type="ARBA" id="ARBA00023125"/>
    </source>
</evidence>
<dbReference type="InterPro" id="IPR036390">
    <property type="entry name" value="WH_DNA-bd_sf"/>
</dbReference>